<comment type="caution">
    <text evidence="1">The sequence shown here is derived from an EMBL/GenBank/DDBJ whole genome shotgun (WGS) entry which is preliminary data.</text>
</comment>
<dbReference type="Proteomes" id="UP000240681">
    <property type="component" value="Unassembled WGS sequence"/>
</dbReference>
<evidence type="ECO:0000313" key="2">
    <source>
        <dbReference type="Proteomes" id="UP000240681"/>
    </source>
</evidence>
<protein>
    <submittedName>
        <fullName evidence="1">Uncharacterized protein</fullName>
    </submittedName>
</protein>
<dbReference type="AlphaFoldDB" id="A0A2R6BGR3"/>
<dbReference type="EMBL" id="NEXK01000009">
    <property type="protein sequence ID" value="PSN97668.1"/>
    <property type="molecule type" value="Genomic_DNA"/>
</dbReference>
<reference evidence="1 2" key="1">
    <citation type="submission" date="2017-04" db="EMBL/GenBank/DDBJ databases">
        <title>Novel microbial lineages endemic to geothermal iron-oxide mats fill important gaps in the evolutionary history of Archaea.</title>
        <authorList>
            <person name="Jay Z.J."/>
            <person name="Beam J.P."/>
            <person name="Dlakic M."/>
            <person name="Rusch D.B."/>
            <person name="Kozubal M.A."/>
            <person name="Inskeep W.P."/>
        </authorList>
    </citation>
    <scope>NUCLEOTIDE SEQUENCE [LARGE SCALE GENOMIC DNA]</scope>
    <source>
        <strain evidence="1">ECH_B_SAG-C16</strain>
    </source>
</reference>
<organism evidence="1 2">
    <name type="scientific">Candidatus Marsarchaeota G2 archaeon ECH_B_SAG-C16</name>
    <dbReference type="NCBI Taxonomy" id="1978163"/>
    <lineage>
        <taxon>Archaea</taxon>
        <taxon>Candidatus Marsarchaeota</taxon>
        <taxon>Candidatus Marsarchaeota group 2</taxon>
    </lineage>
</organism>
<accession>A0A2R6BGR3</accession>
<gene>
    <name evidence="1" type="ORF">B9Q09_00470</name>
</gene>
<sequence length="95" mass="10800">MGFPRLLGGFKRMLVRLRLEVKRLTLASVRIGHSCIKTWNSVQALRYTPKRGVWNEEAHLEPKRAKLALGLGKKNQELEALIHHARVTGFTKDGV</sequence>
<evidence type="ECO:0000313" key="1">
    <source>
        <dbReference type="EMBL" id="PSN97668.1"/>
    </source>
</evidence>
<proteinExistence type="predicted"/>
<name>A0A2R6BGR3_9ARCH</name>